<dbReference type="InterPro" id="IPR006094">
    <property type="entry name" value="Oxid_FAD_bind_N"/>
</dbReference>
<keyword evidence="3" id="KW-0274">FAD</keyword>
<dbReference type="Proteomes" id="UP001396898">
    <property type="component" value="Unassembled WGS sequence"/>
</dbReference>
<accession>A0ABR1S3F0</accession>
<proteinExistence type="inferred from homology"/>
<keyword evidence="5" id="KW-0732">Signal</keyword>
<reference evidence="7 8" key="1">
    <citation type="submission" date="2023-01" db="EMBL/GenBank/DDBJ databases">
        <title>Analysis of 21 Apiospora genomes using comparative genomics revels a genus with tremendous synthesis potential of carbohydrate active enzymes and secondary metabolites.</title>
        <authorList>
            <person name="Sorensen T."/>
        </authorList>
    </citation>
    <scope>NUCLEOTIDE SEQUENCE [LARGE SCALE GENOMIC DNA]</scope>
    <source>
        <strain evidence="7 8">CBS 20057</strain>
    </source>
</reference>
<keyword evidence="2" id="KW-0285">Flavoprotein</keyword>
<evidence type="ECO:0000256" key="4">
    <source>
        <dbReference type="ARBA" id="ARBA00023002"/>
    </source>
</evidence>
<keyword evidence="4" id="KW-0560">Oxidoreductase</keyword>
<evidence type="ECO:0000256" key="3">
    <source>
        <dbReference type="ARBA" id="ARBA00022827"/>
    </source>
</evidence>
<dbReference type="InterPro" id="IPR016169">
    <property type="entry name" value="FAD-bd_PCMH_sub2"/>
</dbReference>
<evidence type="ECO:0000313" key="7">
    <source>
        <dbReference type="EMBL" id="KAK8026362.1"/>
    </source>
</evidence>
<dbReference type="PANTHER" id="PTHR42973:SF53">
    <property type="entry name" value="FAD-BINDING PCMH-TYPE DOMAIN-CONTAINING PROTEIN-RELATED"/>
    <property type="match status" value="1"/>
</dbReference>
<dbReference type="InterPro" id="IPR016166">
    <property type="entry name" value="FAD-bd_PCMH"/>
</dbReference>
<dbReference type="InterPro" id="IPR050416">
    <property type="entry name" value="FAD-linked_Oxidoreductase"/>
</dbReference>
<gene>
    <name evidence="7" type="ORF">PG991_003418</name>
</gene>
<dbReference type="PANTHER" id="PTHR42973">
    <property type="entry name" value="BINDING OXIDOREDUCTASE, PUTATIVE (AFU_ORTHOLOGUE AFUA_1G17690)-RELATED"/>
    <property type="match status" value="1"/>
</dbReference>
<dbReference type="Gene3D" id="3.30.43.10">
    <property type="entry name" value="Uridine Diphospho-n-acetylenolpyruvylglucosamine Reductase, domain 2"/>
    <property type="match status" value="1"/>
</dbReference>
<dbReference type="SUPFAM" id="SSF56176">
    <property type="entry name" value="FAD-binding/transporter-associated domain-like"/>
    <property type="match status" value="1"/>
</dbReference>
<sequence>MLSTLFHAALAGLAAVGAASETTTAPSDGLLSCKALVTADLGNNVLFPSTPGDGYQASLSSYYSLDVREIKPACVYRPQTANDVSRAIKVLSKLPSARVAVRGGGHSVWPNNNIADGVTIDLSLLSQTQVHEPSKSNSALIAAIGAGSRWEPALLEVEKYGLSITAGRVSTVGVAGLTLGGGLSFHSGRHGFTCDGVVNYEVVLADGQVVNANAKQNRDLFKALKGGSGNFGIVTRFDFAAFPAGKLYGGLATATWDHRQTIVDSFIRLVNINEQHPADSQIVVLSYDAPTKSKTVSSIAVNVDGATNSTSFAPMAAVPWVYDTRKTQTYGEMVVGLSDAGGERDVWFSLCFQNNKLLTDKATELFENLVAESQGEADMNRVLLIFQQLPKHYAQKNPGGNVLGVDKTLTENSILCQFEAYVKTREAEALFHSKIVDIVAELEDYAESIGAATQWRYLNYADPSQDPLKSYGPENVAFMKKVSAKYDPKGFFQTRVPGGFKISHVN</sequence>
<evidence type="ECO:0000259" key="6">
    <source>
        <dbReference type="PROSITE" id="PS51387"/>
    </source>
</evidence>
<dbReference type="InterPro" id="IPR036318">
    <property type="entry name" value="FAD-bd_PCMH-like_sf"/>
</dbReference>
<dbReference type="InterPro" id="IPR006093">
    <property type="entry name" value="Oxy_OxRdtase_FAD_BS"/>
</dbReference>
<feature type="signal peptide" evidence="5">
    <location>
        <begin position="1"/>
        <end position="19"/>
    </location>
</feature>
<dbReference type="PROSITE" id="PS00862">
    <property type="entry name" value="OX2_COVAL_FAD"/>
    <property type="match status" value="1"/>
</dbReference>
<protein>
    <submittedName>
        <fullName evidence="7">Bifunctional solanapyrone synthase</fullName>
    </submittedName>
</protein>
<dbReference type="EMBL" id="JAQQWI010000007">
    <property type="protein sequence ID" value="KAK8026362.1"/>
    <property type="molecule type" value="Genomic_DNA"/>
</dbReference>
<keyword evidence="8" id="KW-1185">Reference proteome</keyword>
<dbReference type="Gene3D" id="3.40.462.20">
    <property type="match status" value="1"/>
</dbReference>
<evidence type="ECO:0000256" key="1">
    <source>
        <dbReference type="ARBA" id="ARBA00005466"/>
    </source>
</evidence>
<evidence type="ECO:0000256" key="5">
    <source>
        <dbReference type="SAM" id="SignalP"/>
    </source>
</evidence>
<comment type="caution">
    <text evidence="7">The sequence shown here is derived from an EMBL/GenBank/DDBJ whole genome shotgun (WGS) entry which is preliminary data.</text>
</comment>
<feature type="domain" description="FAD-binding PCMH-type" evidence="6">
    <location>
        <begin position="68"/>
        <end position="244"/>
    </location>
</feature>
<organism evidence="7 8">
    <name type="scientific">Apiospora marii</name>
    <dbReference type="NCBI Taxonomy" id="335849"/>
    <lineage>
        <taxon>Eukaryota</taxon>
        <taxon>Fungi</taxon>
        <taxon>Dikarya</taxon>
        <taxon>Ascomycota</taxon>
        <taxon>Pezizomycotina</taxon>
        <taxon>Sordariomycetes</taxon>
        <taxon>Xylariomycetidae</taxon>
        <taxon>Amphisphaeriales</taxon>
        <taxon>Apiosporaceae</taxon>
        <taxon>Apiospora</taxon>
    </lineage>
</organism>
<feature type="chain" id="PRO_5046931911" evidence="5">
    <location>
        <begin position="20"/>
        <end position="506"/>
    </location>
</feature>
<name>A0ABR1S3F0_9PEZI</name>
<dbReference type="InterPro" id="IPR016167">
    <property type="entry name" value="FAD-bd_PCMH_sub1"/>
</dbReference>
<dbReference type="Pfam" id="PF01565">
    <property type="entry name" value="FAD_binding_4"/>
    <property type="match status" value="1"/>
</dbReference>
<evidence type="ECO:0000313" key="8">
    <source>
        <dbReference type="Proteomes" id="UP001396898"/>
    </source>
</evidence>
<comment type="similarity">
    <text evidence="1">Belongs to the oxygen-dependent FAD-linked oxidoreductase family.</text>
</comment>
<dbReference type="PROSITE" id="PS51387">
    <property type="entry name" value="FAD_PCMH"/>
    <property type="match status" value="1"/>
</dbReference>
<dbReference type="Gene3D" id="3.30.465.10">
    <property type="match status" value="1"/>
</dbReference>
<evidence type="ECO:0000256" key="2">
    <source>
        <dbReference type="ARBA" id="ARBA00022630"/>
    </source>
</evidence>